<dbReference type="InterPro" id="IPR000504">
    <property type="entry name" value="RRM_dom"/>
</dbReference>
<dbReference type="SMART" id="SM00360">
    <property type="entry name" value="RRM"/>
    <property type="match status" value="1"/>
</dbReference>
<dbReference type="Pfam" id="PF01424">
    <property type="entry name" value="R3H"/>
    <property type="match status" value="1"/>
</dbReference>
<dbReference type="PANTHER" id="PTHR23003:SF17">
    <property type="entry name" value="RNA-BINDING PROTEIN PIN4"/>
    <property type="match status" value="1"/>
</dbReference>
<keyword evidence="1 2" id="KW-0694">RNA-binding</keyword>
<dbReference type="PANTHER" id="PTHR23003">
    <property type="entry name" value="RNA RECOGNITION MOTIF RRM DOMAIN CONTAINING PROTEIN"/>
    <property type="match status" value="1"/>
</dbReference>
<dbReference type="SUPFAM" id="SSF54928">
    <property type="entry name" value="RNA-binding domain, RBD"/>
    <property type="match status" value="1"/>
</dbReference>
<dbReference type="AlphaFoldDB" id="A0A899G0J1"/>
<dbReference type="Proteomes" id="UP000663699">
    <property type="component" value="Chromosome 9"/>
</dbReference>
<dbReference type="InterPro" id="IPR050374">
    <property type="entry name" value="RRT5_SRSF_SR"/>
</dbReference>
<evidence type="ECO:0000256" key="1">
    <source>
        <dbReference type="ARBA" id="ARBA00022884"/>
    </source>
</evidence>
<dbReference type="Pfam" id="PF00076">
    <property type="entry name" value="RRM_1"/>
    <property type="match status" value="1"/>
</dbReference>
<dbReference type="InterPro" id="IPR012677">
    <property type="entry name" value="Nucleotide-bd_a/b_plait_sf"/>
</dbReference>
<dbReference type="OrthoDB" id="434258at2759"/>
<evidence type="ECO:0008006" key="8">
    <source>
        <dbReference type="Google" id="ProtNLM"/>
    </source>
</evidence>
<evidence type="ECO:0000313" key="7">
    <source>
        <dbReference type="Proteomes" id="UP000663699"/>
    </source>
</evidence>
<feature type="compositionally biased region" description="Basic and acidic residues" evidence="3">
    <location>
        <begin position="341"/>
        <end position="358"/>
    </location>
</feature>
<accession>A0A899G0J1</accession>
<dbReference type="Gene3D" id="3.30.70.330">
    <property type="match status" value="1"/>
</dbReference>
<dbReference type="SUPFAM" id="SSF82708">
    <property type="entry name" value="R3H domain"/>
    <property type="match status" value="1"/>
</dbReference>
<dbReference type="Gene3D" id="3.30.1370.50">
    <property type="entry name" value="R3H-like domain"/>
    <property type="match status" value="1"/>
</dbReference>
<dbReference type="InterPro" id="IPR035979">
    <property type="entry name" value="RBD_domain_sf"/>
</dbReference>
<evidence type="ECO:0000259" key="5">
    <source>
        <dbReference type="PROSITE" id="PS51061"/>
    </source>
</evidence>
<feature type="domain" description="RRM" evidence="4">
    <location>
        <begin position="256"/>
        <end position="334"/>
    </location>
</feature>
<organism evidence="6 7">
    <name type="scientific">Pneumocystis wakefieldiae</name>
    <dbReference type="NCBI Taxonomy" id="38082"/>
    <lineage>
        <taxon>Eukaryota</taxon>
        <taxon>Fungi</taxon>
        <taxon>Dikarya</taxon>
        <taxon>Ascomycota</taxon>
        <taxon>Taphrinomycotina</taxon>
        <taxon>Pneumocystomycetes</taxon>
        <taxon>Pneumocystaceae</taxon>
        <taxon>Pneumocystis</taxon>
    </lineage>
</organism>
<name>A0A899G0J1_9ASCO</name>
<dbReference type="PROSITE" id="PS50102">
    <property type="entry name" value="RRM"/>
    <property type="match status" value="1"/>
</dbReference>
<keyword evidence="7" id="KW-1185">Reference proteome</keyword>
<dbReference type="InterPro" id="IPR001374">
    <property type="entry name" value="R3H_dom"/>
</dbReference>
<dbReference type="EMBL" id="CP054540">
    <property type="protein sequence ID" value="QSL66064.1"/>
    <property type="molecule type" value="Genomic_DNA"/>
</dbReference>
<sequence>MAIINDLSQLEAYDKREHDKKMSCYLTVKNTSVKRDDISQSRLFNEYSLDYQKDVKELPLFRSFSSPLLWPNNLARTRVSATESSTQVSTPMSIPSPDHIFSRYFPIQYTHTNSQQTALHNDTARFDRFKDPNYAFYPQTAPFVPVNTMGSSSFQGSAISPSYPHYYSTAQSIPYDNYGYTSWRSMAEGKEKATNKWINNSDTSNSSQNSSVPTAFVPSGVFTANTSDNLKENSFQEPTMSNLKSTVRTEDGVVPSAIVVKNIPFQIKKEQLLELFDTLDIPKPYAFNYHFDNGNFRGLAFANFYTPEETTRVVLSLNGHDIMGRKLRVEYKRILPIADREKANREKKEKRNQHEEQHNSSNPGVSKGKRKSKDIDLNDETTLKIYSRLLLFRNDQSPNAANELIFPLDTSPQQRRIIHYISKKLNLKCTSRGEKDAKYIVINRLNSNNTNNIPKNFQNKLNFGISNHSVSSASSLSAINLTSNQLPLASNFSQKSYMNSRIWSMKPLNDIRAMNTEILSKTNLHQVQPLNAVTNTSFDPGVFNPQNDINLMMQNLNFNVTDKQSKNSEQESKKGLKNMIMKTNIN</sequence>
<dbReference type="PROSITE" id="PS51061">
    <property type="entry name" value="R3H"/>
    <property type="match status" value="1"/>
</dbReference>
<dbReference type="GO" id="GO:0005634">
    <property type="term" value="C:nucleus"/>
    <property type="evidence" value="ECO:0007669"/>
    <property type="project" value="TreeGrafter"/>
</dbReference>
<proteinExistence type="predicted"/>
<feature type="region of interest" description="Disordered" evidence="3">
    <location>
        <begin position="341"/>
        <end position="373"/>
    </location>
</feature>
<reference evidence="6" key="1">
    <citation type="submission" date="2020-06" db="EMBL/GenBank/DDBJ databases">
        <title>Genomes of multiple members of Pneumocystis genus reveal paths to human pathogen Pneumocystis jirovecii.</title>
        <authorList>
            <person name="Cisse O.H."/>
            <person name="Ma L."/>
            <person name="Dekker J."/>
            <person name="Khil P."/>
            <person name="Jo J."/>
            <person name="Brenchley J."/>
            <person name="Blair R."/>
            <person name="Pahar B."/>
            <person name="Chabe M."/>
            <person name="Van Rompay K.A."/>
            <person name="Keesler R."/>
            <person name="Sukura A."/>
            <person name="Hirsch V."/>
            <person name="Kutty G."/>
            <person name="Liu Y."/>
            <person name="Peng L."/>
            <person name="Chen J."/>
            <person name="Song J."/>
            <person name="Weissenbacher-Lang C."/>
            <person name="Xu J."/>
            <person name="Upham N.S."/>
            <person name="Stajich J.E."/>
            <person name="Cuomo C.A."/>
            <person name="Cushion M.T."/>
            <person name="Kovacs J.A."/>
        </authorList>
    </citation>
    <scope>NUCLEOTIDE SEQUENCE</scope>
    <source>
        <strain evidence="6">2A</strain>
    </source>
</reference>
<dbReference type="CDD" id="cd12253">
    <property type="entry name" value="RRM_PIN4_like"/>
    <property type="match status" value="1"/>
</dbReference>
<evidence type="ECO:0000313" key="6">
    <source>
        <dbReference type="EMBL" id="QSL66064.1"/>
    </source>
</evidence>
<dbReference type="InterPro" id="IPR034186">
    <property type="entry name" value="PIN4-like_RRM"/>
</dbReference>
<dbReference type="GO" id="GO:0005737">
    <property type="term" value="C:cytoplasm"/>
    <property type="evidence" value="ECO:0007669"/>
    <property type="project" value="TreeGrafter"/>
</dbReference>
<feature type="domain" description="R3H" evidence="5">
    <location>
        <begin position="379"/>
        <end position="446"/>
    </location>
</feature>
<evidence type="ECO:0000256" key="2">
    <source>
        <dbReference type="PROSITE-ProRule" id="PRU00176"/>
    </source>
</evidence>
<dbReference type="InterPro" id="IPR036867">
    <property type="entry name" value="R3H_dom_sf"/>
</dbReference>
<evidence type="ECO:0000259" key="4">
    <source>
        <dbReference type="PROSITE" id="PS50102"/>
    </source>
</evidence>
<gene>
    <name evidence="6" type="ORF">MERGE_003201</name>
</gene>
<dbReference type="GO" id="GO:0003729">
    <property type="term" value="F:mRNA binding"/>
    <property type="evidence" value="ECO:0007669"/>
    <property type="project" value="TreeGrafter"/>
</dbReference>
<protein>
    <recommendedName>
        <fullName evidence="8">RRM domain-containing protein</fullName>
    </recommendedName>
</protein>
<evidence type="ECO:0000256" key="3">
    <source>
        <dbReference type="SAM" id="MobiDB-lite"/>
    </source>
</evidence>